<comment type="caution">
    <text evidence="1">The sequence shown here is derived from an EMBL/GenBank/DDBJ whole genome shotgun (WGS) entry which is preliminary data.</text>
</comment>
<dbReference type="InterPro" id="IPR046341">
    <property type="entry name" value="SET_dom_sf"/>
</dbReference>
<dbReference type="Gene3D" id="2.170.270.10">
    <property type="entry name" value="SET domain"/>
    <property type="match status" value="1"/>
</dbReference>
<evidence type="ECO:0000313" key="2">
    <source>
        <dbReference type="Proteomes" id="UP001153678"/>
    </source>
</evidence>
<proteinExistence type="predicted"/>
<sequence length="298" mass="35041">MEILHEDHEDSLLLVNIMRIKRIINYNAFDPMDRWDFLKHILDKDTSSNQAGSGLWILPSYFNHSCIDINVDRFCLGDLMLLRTCRLILKDQELNIAYCHPVSSYEIRSKHLNKYDINCQCRLCKLDRSETQKIRLRRANILEIFEKSFFPRAKSLLNGFKPDLSLAKEMTEKVSELSELRKKHPELDLQSFEPKILLALIHAQNGNFCQSLSGMQEMYNLLKVYRLPLTAQAFQISILHFKLGQLKEAERWFDVTLKEITEPLRGKFKEDKWKKEALDLTKRIKPEIISSAINMRLI</sequence>
<dbReference type="SUPFAM" id="SSF82199">
    <property type="entry name" value="SET domain"/>
    <property type="match status" value="1"/>
</dbReference>
<reference evidence="1" key="1">
    <citation type="submission" date="2022-08" db="EMBL/GenBank/DDBJ databases">
        <authorList>
            <person name="Kallberg Y."/>
            <person name="Tangrot J."/>
            <person name="Rosling A."/>
        </authorList>
    </citation>
    <scope>NUCLEOTIDE SEQUENCE</scope>
    <source>
        <strain evidence="1">Wild A</strain>
    </source>
</reference>
<dbReference type="AlphaFoldDB" id="A0A9W4SQY0"/>
<dbReference type="PANTHER" id="PTHR47643:SF2">
    <property type="entry name" value="TPR DOMAIN PROTEIN (AFU_ORTHOLOGUE AFUA_5G12710)"/>
    <property type="match status" value="1"/>
</dbReference>
<dbReference type="InterPro" id="IPR053209">
    <property type="entry name" value="Gramillin-biosynth_MTr"/>
</dbReference>
<protein>
    <submittedName>
        <fullName evidence="1">19189_t:CDS:1</fullName>
    </submittedName>
</protein>
<accession>A0A9W4SQY0</accession>
<gene>
    <name evidence="1" type="ORF">FWILDA_LOCUS8454</name>
</gene>
<dbReference type="OrthoDB" id="2446601at2759"/>
<dbReference type="EMBL" id="CAMKVN010001806">
    <property type="protein sequence ID" value="CAI2178175.1"/>
    <property type="molecule type" value="Genomic_DNA"/>
</dbReference>
<keyword evidence="2" id="KW-1185">Reference proteome</keyword>
<organism evidence="1 2">
    <name type="scientific">Funneliformis geosporum</name>
    <dbReference type="NCBI Taxonomy" id="1117311"/>
    <lineage>
        <taxon>Eukaryota</taxon>
        <taxon>Fungi</taxon>
        <taxon>Fungi incertae sedis</taxon>
        <taxon>Mucoromycota</taxon>
        <taxon>Glomeromycotina</taxon>
        <taxon>Glomeromycetes</taxon>
        <taxon>Glomerales</taxon>
        <taxon>Glomeraceae</taxon>
        <taxon>Funneliformis</taxon>
    </lineage>
</organism>
<dbReference type="PANTHER" id="PTHR47643">
    <property type="entry name" value="TPR DOMAIN PROTEIN (AFU_ORTHOLOGUE AFUA_5G12710)"/>
    <property type="match status" value="1"/>
</dbReference>
<dbReference type="Proteomes" id="UP001153678">
    <property type="component" value="Unassembled WGS sequence"/>
</dbReference>
<name>A0A9W4SQY0_9GLOM</name>
<evidence type="ECO:0000313" key="1">
    <source>
        <dbReference type="EMBL" id="CAI2178175.1"/>
    </source>
</evidence>